<evidence type="ECO:0000256" key="4">
    <source>
        <dbReference type="ARBA" id="ARBA00022801"/>
    </source>
</evidence>
<organism evidence="8 9">
    <name type="scientific">Bimuria novae-zelandiae CBS 107.79</name>
    <dbReference type="NCBI Taxonomy" id="1447943"/>
    <lineage>
        <taxon>Eukaryota</taxon>
        <taxon>Fungi</taxon>
        <taxon>Dikarya</taxon>
        <taxon>Ascomycota</taxon>
        <taxon>Pezizomycotina</taxon>
        <taxon>Dothideomycetes</taxon>
        <taxon>Pleosporomycetidae</taxon>
        <taxon>Pleosporales</taxon>
        <taxon>Massarineae</taxon>
        <taxon>Didymosphaeriaceae</taxon>
        <taxon>Bimuria</taxon>
    </lineage>
</organism>
<feature type="domain" description="Helicase C-terminal" evidence="7">
    <location>
        <begin position="2265"/>
        <end position="2415"/>
    </location>
</feature>
<keyword evidence="4" id="KW-0378">Hydrolase</keyword>
<feature type="region of interest" description="Disordered" evidence="6">
    <location>
        <begin position="1"/>
        <end position="62"/>
    </location>
</feature>
<feature type="compositionally biased region" description="Acidic residues" evidence="6">
    <location>
        <begin position="475"/>
        <end position="491"/>
    </location>
</feature>
<feature type="region of interest" description="Disordered" evidence="6">
    <location>
        <begin position="200"/>
        <end position="426"/>
    </location>
</feature>
<dbReference type="InterPro" id="IPR000330">
    <property type="entry name" value="SNF2_N"/>
</dbReference>
<dbReference type="Proteomes" id="UP000800036">
    <property type="component" value="Unassembled WGS sequence"/>
</dbReference>
<keyword evidence="3" id="KW-0547">Nucleotide-binding</keyword>
<feature type="compositionally biased region" description="Polar residues" evidence="6">
    <location>
        <begin position="403"/>
        <end position="426"/>
    </location>
</feature>
<dbReference type="GO" id="GO:0008168">
    <property type="term" value="F:methyltransferase activity"/>
    <property type="evidence" value="ECO:0007669"/>
    <property type="project" value="UniProtKB-KW"/>
</dbReference>
<proteinExistence type="predicted"/>
<dbReference type="Pfam" id="PF00271">
    <property type="entry name" value="Helicase_C"/>
    <property type="match status" value="1"/>
</dbReference>
<reference evidence="8" key="1">
    <citation type="journal article" date="2020" name="Stud. Mycol.">
        <title>101 Dothideomycetes genomes: a test case for predicting lifestyles and emergence of pathogens.</title>
        <authorList>
            <person name="Haridas S."/>
            <person name="Albert R."/>
            <person name="Binder M."/>
            <person name="Bloem J."/>
            <person name="Labutti K."/>
            <person name="Salamov A."/>
            <person name="Andreopoulos B."/>
            <person name="Baker S."/>
            <person name="Barry K."/>
            <person name="Bills G."/>
            <person name="Bluhm B."/>
            <person name="Cannon C."/>
            <person name="Castanera R."/>
            <person name="Culley D."/>
            <person name="Daum C."/>
            <person name="Ezra D."/>
            <person name="Gonzalez J."/>
            <person name="Henrissat B."/>
            <person name="Kuo A."/>
            <person name="Liang C."/>
            <person name="Lipzen A."/>
            <person name="Lutzoni F."/>
            <person name="Magnuson J."/>
            <person name="Mondo S."/>
            <person name="Nolan M."/>
            <person name="Ohm R."/>
            <person name="Pangilinan J."/>
            <person name="Park H.-J."/>
            <person name="Ramirez L."/>
            <person name="Alfaro M."/>
            <person name="Sun H."/>
            <person name="Tritt A."/>
            <person name="Yoshinaga Y."/>
            <person name="Zwiers L.-H."/>
            <person name="Turgeon B."/>
            <person name="Goodwin S."/>
            <person name="Spatafora J."/>
            <person name="Crous P."/>
            <person name="Grigoriev I."/>
        </authorList>
    </citation>
    <scope>NUCLEOTIDE SEQUENCE</scope>
    <source>
        <strain evidence="8">CBS 107.79</strain>
    </source>
</reference>
<dbReference type="InterPro" id="IPR029063">
    <property type="entry name" value="SAM-dependent_MTases_sf"/>
</dbReference>
<dbReference type="Gene3D" id="3.40.50.300">
    <property type="entry name" value="P-loop containing nucleotide triphosphate hydrolases"/>
    <property type="match status" value="2"/>
</dbReference>
<evidence type="ECO:0000256" key="2">
    <source>
        <dbReference type="ARBA" id="ARBA00022679"/>
    </source>
</evidence>
<dbReference type="InterPro" id="IPR049730">
    <property type="entry name" value="SNF2/RAD54-like_C"/>
</dbReference>
<dbReference type="EMBL" id="ML976662">
    <property type="protein sequence ID" value="KAF1977758.1"/>
    <property type="molecule type" value="Genomic_DNA"/>
</dbReference>
<dbReference type="GO" id="GO:0006281">
    <property type="term" value="P:DNA repair"/>
    <property type="evidence" value="ECO:0007669"/>
    <property type="project" value="TreeGrafter"/>
</dbReference>
<dbReference type="GO" id="GO:0005524">
    <property type="term" value="F:ATP binding"/>
    <property type="evidence" value="ECO:0007669"/>
    <property type="project" value="UniProtKB-KW"/>
</dbReference>
<feature type="region of interest" description="Disordered" evidence="6">
    <location>
        <begin position="440"/>
        <end position="519"/>
    </location>
</feature>
<evidence type="ECO:0000256" key="3">
    <source>
        <dbReference type="ARBA" id="ARBA00022741"/>
    </source>
</evidence>
<evidence type="ECO:0000313" key="8">
    <source>
        <dbReference type="EMBL" id="KAF1977758.1"/>
    </source>
</evidence>
<name>A0A6A5VM33_9PLEO</name>
<dbReference type="SMART" id="SM00487">
    <property type="entry name" value="DEXDc"/>
    <property type="match status" value="1"/>
</dbReference>
<gene>
    <name evidence="8" type="ORF">BU23DRAFT_526261</name>
</gene>
<feature type="compositionally biased region" description="Low complexity" evidence="6">
    <location>
        <begin position="245"/>
        <end position="260"/>
    </location>
</feature>
<dbReference type="PANTHER" id="PTHR45626:SF26">
    <property type="entry name" value="FAMILY HELICASE, PUTATIVE (AFU_ORTHOLOGUE AFUA_2G09120)-RELATED"/>
    <property type="match status" value="1"/>
</dbReference>
<dbReference type="PANTHER" id="PTHR45626">
    <property type="entry name" value="TRANSCRIPTION TERMINATION FACTOR 2-RELATED"/>
    <property type="match status" value="1"/>
</dbReference>
<keyword evidence="5" id="KW-0067">ATP-binding</keyword>
<evidence type="ECO:0000256" key="1">
    <source>
        <dbReference type="ARBA" id="ARBA00022603"/>
    </source>
</evidence>
<evidence type="ECO:0000313" key="9">
    <source>
        <dbReference type="Proteomes" id="UP000800036"/>
    </source>
</evidence>
<keyword evidence="1" id="KW-0489">Methyltransferase</keyword>
<dbReference type="GO" id="GO:0005634">
    <property type="term" value="C:nucleus"/>
    <property type="evidence" value="ECO:0007669"/>
    <property type="project" value="TreeGrafter"/>
</dbReference>
<dbReference type="CDD" id="cd18793">
    <property type="entry name" value="SF2_C_SNF"/>
    <property type="match status" value="1"/>
</dbReference>
<feature type="compositionally biased region" description="Acidic residues" evidence="6">
    <location>
        <begin position="456"/>
        <end position="465"/>
    </location>
</feature>
<dbReference type="InterPro" id="IPR050628">
    <property type="entry name" value="SNF2_RAD54_helicase_TF"/>
</dbReference>
<accession>A0A6A5VM33</accession>
<dbReference type="InterPro" id="IPR027417">
    <property type="entry name" value="P-loop_NTPase"/>
</dbReference>
<evidence type="ECO:0000256" key="5">
    <source>
        <dbReference type="ARBA" id="ARBA00022840"/>
    </source>
</evidence>
<feature type="compositionally biased region" description="Polar residues" evidence="6">
    <location>
        <begin position="222"/>
        <end position="244"/>
    </location>
</feature>
<dbReference type="SUPFAM" id="SSF53335">
    <property type="entry name" value="S-adenosyl-L-methionine-dependent methyltransferases"/>
    <property type="match status" value="1"/>
</dbReference>
<dbReference type="InterPro" id="IPR001525">
    <property type="entry name" value="C5_MeTfrase"/>
</dbReference>
<dbReference type="SUPFAM" id="SSF52540">
    <property type="entry name" value="P-loop containing nucleoside triphosphate hydrolases"/>
    <property type="match status" value="2"/>
</dbReference>
<evidence type="ECO:0000259" key="7">
    <source>
        <dbReference type="PROSITE" id="PS51194"/>
    </source>
</evidence>
<dbReference type="Pfam" id="PF00145">
    <property type="entry name" value="DNA_methylase"/>
    <property type="match status" value="1"/>
</dbReference>
<dbReference type="InterPro" id="IPR014001">
    <property type="entry name" value="Helicase_ATP-bd"/>
</dbReference>
<evidence type="ECO:0000256" key="6">
    <source>
        <dbReference type="SAM" id="MobiDB-lite"/>
    </source>
</evidence>
<dbReference type="OrthoDB" id="423221at2759"/>
<feature type="compositionally biased region" description="Low complexity" evidence="6">
    <location>
        <begin position="204"/>
        <end position="220"/>
    </location>
</feature>
<dbReference type="GO" id="GO:0008094">
    <property type="term" value="F:ATP-dependent activity, acting on DNA"/>
    <property type="evidence" value="ECO:0007669"/>
    <property type="project" value="TreeGrafter"/>
</dbReference>
<sequence length="2479" mass="277790">MAPTTPAPTRSSARKRRRSASIDDSETGIEVGRAGTRFIAPNSHKRRSMESSTPRQPVATPRRIFEVSLTPESFHAVAAAPRVPTLTHDDPPPDDACFVCRRRGGSYAYTCKFEAGSDICTRCIKEKHKCREATDEEKTALDARCPQCKQRGYANCRYPDGATWKKGGCGNGPESCTTCVREKRKLCGAPAKRMDKSITQAFRQSSSASKQPPQQSLLPSIATMSSGPRKSKRIASSESDQVEQPSTPSGSTRRNSTTNTQQADPRIEESSKYARRKLGNRSRSDTLPEFPTIPPARKSASHRTARQKLTPQTDDDTVMLGNTPETANGGQLPPAYHPEETSLHVSRESSTYGDAADRRLIAEAENSLLSPPPTEEETEGAVSVGTRSPDIEMMDATDAKPVTSFNDSDQGIKASSLSAPTSRLRRSTANYTANYVPLPLDVSDEESADDISSYEMSDEDEEPESDEKIPLELLSAEDDDELEPEPDEEALPEPVKKPRRKPATKSGTNSARKGIDYTLPPMHDNETIYTDLTSRAVKLGLADALKILDRPINVATMCSGTESPLFGLMASAKALKTVDEPSLEFKHLFSAEIEQFKQAFIERNFAPELLFRDIREFIPGDATTATTAYGAVKKIPGGVDILVAGFSCKNLSQQNNHQKSLKENGESGETWMAVYEYSRRFRPSVVLLENVKSKVETWNDLVSQWADIDYEAVWLYCDTKRYYLPQTRERMYMIAVDRRQNGKDASRVAGDWKQLIQQLERPCSSPYESFLDYSRLGYVNHSPLDSETPWELCKLRYDQIRSELRLGVKRPCTKWNENGTIQPFNFADHEWFRSRSSREWEAIEVAHLSAAAQEDVDSTFKMKIWDVSQNVDRFHDNEGLMPCITPKGQLFSTYRQRPLSGIELLALQGLPLDKILLGRESAADCQDLAGNAMSTTVIAASQLSAIICASQLFRKSSSTKGRRDTGKNSPPPDKQIVRRGKLISYTPDTPRPEELDMRGLARTASLSSRLCNHECGEMFCEAPVHICEGCGHTACASHAGNPKHVYFDTISRDSRVQSPCEFVSEWRPRLPSRVTFKNFSGFSFSKSFKAQTSCDSLTKAYAHRLAEAEIDYQPFYRGEFIRHQNSWKVQYKSTDAVLELCIGAKIQWLLYVHCSPELPGDSELRKLFRSPVARGQVNDSLLLPQWELFVPHSRDIPLRIRGSSETFASFRDNLGLLDFQSETVPATLHIRGNGEGAKDLGEDITGDYDLLPHCGTASQSLYKRKRSTEPPLYLFLNPDPLSRGNDSFHFSFDRSRKQPGEERQSIAHLPSTWRPWNPSDTKDYPINARFAGSWEHAAAGTVLLSSSSALLSASVLPKSAPLNISSESCTETTIVLEIEIPKPFPTKDLIDYLGVLEPVTSAPSFAEWQPLGPTAATECQCAPANPCLLWNVEKGVATAYEHPKEAATRERALKTRSPIFHIGSSTRDGKTRIEIGLNVASLAHRAVSTLIQTRQATQTEPVSVVWRLLTGQTNTTSGKLVKFRLRSNATNEPYAGRLKLKHELRGTQPRALEWMRAQESGRAFTLMEVEEAVHPKLGWRVEALAQTKAVIRGGVLADRPSFGKTVTTIALVQSEFENHKTNQSLIESNNSASTQLPKLLDTAATLIVCPSHIADQWKEEFQKFLTKDQYKLFNILVIRTFAELEQLEFEDFQKSRVIIVSWTVLADSEYIAQLADFSAMPEPATASVKGLPNSRAFAAWLDRAVSELPGQLTKQQNFNEDEFRKKTSELLSERLDQDEFDMTLPLQVRHGAQYVPFESLKATAQKEGKSARKNKMLRNISMPLLHFFRFNRIVVDEYHYLDVAQKDTKKATENLLSSVGIKKIAAHKRWVLSGTPRLGSFTDVDNIASYLGLQLGRYSDTNGAPSGRRKQEEQLQSEGHTKVERFLLSKECMSPQWHQARHEHAQDFLNAFVRQNEPSLEDLCCFESLRVDELDVAHHAVYLELSQLLISQRMALRRQKSQGSDRANRLNEILNGATTGEEALQRRALSYETQDGESDLNSLLRKRDQDHQEIVDEIKQLLHGFEAYRNKRFKGLRKVDKDGYEDINDTSLLDMYTHFRQDVSMDNWLGDDTATDEIRKALAHAEKYPARGLVRATEAADRIKEAKKLLSKLRTSSGYLTTRIRSERFMIGVQDLSNRMHDRPGKKVHCDAPGCQGLATISDMYLTSHCGHKTCGPCLASHNSEDCVVPSCNTVVLTMNLLKATHLGSNQKQVSGRSFGSKMDAIANLIKNIPHDDQALVFAPDAKTIEDIEKLLDYHRISNLTPNQKNPGKAIGEFKTNSKVKVLILDSTSETAAGVNLFNANHVIFAAPLLVKTQYEYDADMEQAIARCRRYGQKKAVHIYHFAALRTVDVDILEHRHKRRDGITDATWPMSLPSEPLDKREKTKLVKNKEGQVALVPVSWLVDTRKLEQMGVDKDAESFTSLINFSETFENEVEE</sequence>
<dbReference type="Gene3D" id="3.40.50.150">
    <property type="entry name" value="Vaccinia Virus protein VP39"/>
    <property type="match status" value="1"/>
</dbReference>
<dbReference type="InterPro" id="IPR001650">
    <property type="entry name" value="Helicase_C-like"/>
</dbReference>
<feature type="compositionally biased region" description="Basic and acidic residues" evidence="6">
    <location>
        <begin position="337"/>
        <end position="347"/>
    </location>
</feature>
<dbReference type="GO" id="GO:0016787">
    <property type="term" value="F:hydrolase activity"/>
    <property type="evidence" value="ECO:0007669"/>
    <property type="project" value="UniProtKB-KW"/>
</dbReference>
<protein>
    <recommendedName>
        <fullName evidence="7">Helicase C-terminal domain-containing protein</fullName>
    </recommendedName>
</protein>
<keyword evidence="2" id="KW-0808">Transferase</keyword>
<keyword evidence="9" id="KW-1185">Reference proteome</keyword>
<dbReference type="PROSITE" id="PS51194">
    <property type="entry name" value="HELICASE_CTER"/>
    <property type="match status" value="1"/>
</dbReference>
<dbReference type="Pfam" id="PF00176">
    <property type="entry name" value="SNF2-rel_dom"/>
    <property type="match status" value="1"/>
</dbReference>
<dbReference type="GO" id="GO:0032259">
    <property type="term" value="P:methylation"/>
    <property type="evidence" value="ECO:0007669"/>
    <property type="project" value="UniProtKB-KW"/>
</dbReference>